<accession>A0A6J7F3B4</accession>
<gene>
    <name evidence="3" type="ORF">UFOPK3376_02232</name>
</gene>
<protein>
    <submittedName>
        <fullName evidence="3">Unannotated protein</fullName>
    </submittedName>
</protein>
<evidence type="ECO:0000313" key="3">
    <source>
        <dbReference type="EMBL" id="CAB4886023.1"/>
    </source>
</evidence>
<keyword evidence="2" id="KW-1133">Transmembrane helix</keyword>
<reference evidence="3" key="1">
    <citation type="submission" date="2020-05" db="EMBL/GenBank/DDBJ databases">
        <authorList>
            <person name="Chiriac C."/>
            <person name="Salcher M."/>
            <person name="Ghai R."/>
            <person name="Kavagutti S V."/>
        </authorList>
    </citation>
    <scope>NUCLEOTIDE SEQUENCE</scope>
</reference>
<keyword evidence="2" id="KW-0812">Transmembrane</keyword>
<feature type="transmembrane region" description="Helical" evidence="2">
    <location>
        <begin position="44"/>
        <end position="63"/>
    </location>
</feature>
<sequence length="204" mass="21018">MIVGMQAPVGADVGTGAEAGAGAGAETGAETGAESRSSSRIQRLNVVGTAVFVVSAVAAAVVFTKPIRLVGVVVALVLFAVGVFCFLWSYWTAVQRSRTDNIAVSQLYFLSGTSTPPQVKRVMNAALLVQVVTCLATAIARSSTDGRPGSTLAFGILVPMFGLGLNGLWCANHGTFSPRQQEPAPISPSVPPSTDEIEQNSSHG</sequence>
<feature type="transmembrane region" description="Helical" evidence="2">
    <location>
        <begin position="152"/>
        <end position="171"/>
    </location>
</feature>
<name>A0A6J7F3B4_9ZZZZ</name>
<dbReference type="AlphaFoldDB" id="A0A6J7F3B4"/>
<feature type="transmembrane region" description="Helical" evidence="2">
    <location>
        <begin position="69"/>
        <end position="91"/>
    </location>
</feature>
<feature type="region of interest" description="Disordered" evidence="1">
    <location>
        <begin position="179"/>
        <end position="204"/>
    </location>
</feature>
<evidence type="ECO:0000256" key="2">
    <source>
        <dbReference type="SAM" id="Phobius"/>
    </source>
</evidence>
<proteinExistence type="predicted"/>
<organism evidence="3">
    <name type="scientific">freshwater metagenome</name>
    <dbReference type="NCBI Taxonomy" id="449393"/>
    <lineage>
        <taxon>unclassified sequences</taxon>
        <taxon>metagenomes</taxon>
        <taxon>ecological metagenomes</taxon>
    </lineage>
</organism>
<feature type="transmembrane region" description="Helical" evidence="2">
    <location>
        <begin position="122"/>
        <end position="140"/>
    </location>
</feature>
<keyword evidence="2" id="KW-0472">Membrane</keyword>
<evidence type="ECO:0000256" key="1">
    <source>
        <dbReference type="SAM" id="MobiDB-lite"/>
    </source>
</evidence>
<dbReference type="EMBL" id="CAFBLP010000065">
    <property type="protein sequence ID" value="CAB4886023.1"/>
    <property type="molecule type" value="Genomic_DNA"/>
</dbReference>